<dbReference type="AlphaFoldDB" id="A0AAD6RA41"/>
<keyword evidence="2" id="KW-1185">Reference proteome</keyword>
<organism evidence="1 2">
    <name type="scientific">Populus alba x Populus x berolinensis</name>
    <dbReference type="NCBI Taxonomy" id="444605"/>
    <lineage>
        <taxon>Eukaryota</taxon>
        <taxon>Viridiplantae</taxon>
        <taxon>Streptophyta</taxon>
        <taxon>Embryophyta</taxon>
        <taxon>Tracheophyta</taxon>
        <taxon>Spermatophyta</taxon>
        <taxon>Magnoliopsida</taxon>
        <taxon>eudicotyledons</taxon>
        <taxon>Gunneridae</taxon>
        <taxon>Pentapetalae</taxon>
        <taxon>rosids</taxon>
        <taxon>fabids</taxon>
        <taxon>Malpighiales</taxon>
        <taxon>Salicaceae</taxon>
        <taxon>Saliceae</taxon>
        <taxon>Populus</taxon>
    </lineage>
</organism>
<protein>
    <submittedName>
        <fullName evidence="1">Uncharacterized protein</fullName>
    </submittedName>
</protein>
<evidence type="ECO:0000313" key="1">
    <source>
        <dbReference type="EMBL" id="KAJ7005188.1"/>
    </source>
</evidence>
<evidence type="ECO:0000313" key="2">
    <source>
        <dbReference type="Proteomes" id="UP001164929"/>
    </source>
</evidence>
<proteinExistence type="predicted"/>
<gene>
    <name evidence="1" type="ORF">NC653_009869</name>
</gene>
<comment type="caution">
    <text evidence="1">The sequence shown here is derived from an EMBL/GenBank/DDBJ whole genome shotgun (WGS) entry which is preliminary data.</text>
</comment>
<reference evidence="1" key="1">
    <citation type="journal article" date="2023" name="Mol. Ecol. Resour.">
        <title>Chromosome-level genome assembly of a triploid poplar Populus alba 'Berolinensis'.</title>
        <authorList>
            <person name="Chen S."/>
            <person name="Yu Y."/>
            <person name="Wang X."/>
            <person name="Wang S."/>
            <person name="Zhang T."/>
            <person name="Zhou Y."/>
            <person name="He R."/>
            <person name="Meng N."/>
            <person name="Wang Y."/>
            <person name="Liu W."/>
            <person name="Liu Z."/>
            <person name="Liu J."/>
            <person name="Guo Q."/>
            <person name="Huang H."/>
            <person name="Sederoff R.R."/>
            <person name="Wang G."/>
            <person name="Qu G."/>
            <person name="Chen S."/>
        </authorList>
    </citation>
    <scope>NUCLEOTIDE SEQUENCE</scope>
    <source>
        <strain evidence="1">SC-2020</strain>
    </source>
</reference>
<name>A0AAD6RA41_9ROSI</name>
<accession>A0AAD6RA41</accession>
<sequence length="78" mass="8485">MFLAIGSYVISVSILLPKIPQVIKGKGAIALSYEYKISETVFYVNVSSGVGLMVHCCETTGVLLDIEISLLKAYLLFL</sequence>
<dbReference type="Proteomes" id="UP001164929">
    <property type="component" value="Chromosome 3"/>
</dbReference>
<dbReference type="EMBL" id="JAQIZT010000003">
    <property type="protein sequence ID" value="KAJ7005188.1"/>
    <property type="molecule type" value="Genomic_DNA"/>
</dbReference>